<sequence>MTHWRSVGSHSDSEDERSTRRIEDIQFNPTGVSCGIDFPNYSLVDSGGAFQEAQRRFSNFVLEQPVSESVRVDRSTSVGFMHTRIPTCEYNRRGFNNNCFSSSTQTSPHVPEYQPFFSITPIQTMLGTYNCEVRCDCDTTRRYDSPALNFSSTHVSFPPIAASQNVVVLGRHGVDYSSWHTPYISPSSPTSTAEAEDSPDPSSPPTQLDVTGDIRTANLHLHDQCPATFFATGN</sequence>
<name>A0A183S902_SCHSO</name>
<proteinExistence type="predicted"/>
<feature type="region of interest" description="Disordered" evidence="1">
    <location>
        <begin position="185"/>
        <end position="208"/>
    </location>
</feature>
<evidence type="ECO:0000313" key="3">
    <source>
        <dbReference type="Proteomes" id="UP000275846"/>
    </source>
</evidence>
<accession>A0A183S902</accession>
<evidence type="ECO:0000313" key="4">
    <source>
        <dbReference type="WBParaSite" id="SSLN_0000073101-mRNA-1"/>
    </source>
</evidence>
<protein>
    <submittedName>
        <fullName evidence="2 4">Uncharacterized protein</fullName>
    </submittedName>
</protein>
<dbReference type="AlphaFoldDB" id="A0A183S902"/>
<reference evidence="4" key="1">
    <citation type="submission" date="2016-06" db="UniProtKB">
        <authorList>
            <consortium name="WormBaseParasite"/>
        </authorList>
    </citation>
    <scope>IDENTIFICATION</scope>
</reference>
<evidence type="ECO:0000256" key="1">
    <source>
        <dbReference type="SAM" id="MobiDB-lite"/>
    </source>
</evidence>
<keyword evidence="3" id="KW-1185">Reference proteome</keyword>
<feature type="region of interest" description="Disordered" evidence="1">
    <location>
        <begin position="1"/>
        <end position="24"/>
    </location>
</feature>
<reference evidence="2 3" key="2">
    <citation type="submission" date="2018-11" db="EMBL/GenBank/DDBJ databases">
        <authorList>
            <consortium name="Pathogen Informatics"/>
        </authorList>
    </citation>
    <scope>NUCLEOTIDE SEQUENCE [LARGE SCALE GENOMIC DNA]</scope>
    <source>
        <strain evidence="2 3">NST_G2</strain>
    </source>
</reference>
<evidence type="ECO:0000313" key="2">
    <source>
        <dbReference type="EMBL" id="VDL86066.1"/>
    </source>
</evidence>
<dbReference type="WBParaSite" id="SSLN_0000073101-mRNA-1">
    <property type="protein sequence ID" value="SSLN_0000073101-mRNA-1"/>
    <property type="gene ID" value="SSLN_0000073101"/>
</dbReference>
<gene>
    <name evidence="2" type="ORF">SSLN_LOCUS700</name>
</gene>
<dbReference type="Proteomes" id="UP000275846">
    <property type="component" value="Unassembled WGS sequence"/>
</dbReference>
<dbReference type="EMBL" id="UYSU01000642">
    <property type="protein sequence ID" value="VDL86066.1"/>
    <property type="molecule type" value="Genomic_DNA"/>
</dbReference>
<organism evidence="4">
    <name type="scientific">Schistocephalus solidus</name>
    <name type="common">Tapeworm</name>
    <dbReference type="NCBI Taxonomy" id="70667"/>
    <lineage>
        <taxon>Eukaryota</taxon>
        <taxon>Metazoa</taxon>
        <taxon>Spiralia</taxon>
        <taxon>Lophotrochozoa</taxon>
        <taxon>Platyhelminthes</taxon>
        <taxon>Cestoda</taxon>
        <taxon>Eucestoda</taxon>
        <taxon>Diphyllobothriidea</taxon>
        <taxon>Diphyllobothriidae</taxon>
        <taxon>Schistocephalus</taxon>
    </lineage>
</organism>